<accession>A0A8X6XJ43</accession>
<organism evidence="1 2">
    <name type="scientific">Trichonephila inaurata madagascariensis</name>
    <dbReference type="NCBI Taxonomy" id="2747483"/>
    <lineage>
        <taxon>Eukaryota</taxon>
        <taxon>Metazoa</taxon>
        <taxon>Ecdysozoa</taxon>
        <taxon>Arthropoda</taxon>
        <taxon>Chelicerata</taxon>
        <taxon>Arachnida</taxon>
        <taxon>Araneae</taxon>
        <taxon>Araneomorphae</taxon>
        <taxon>Entelegynae</taxon>
        <taxon>Araneoidea</taxon>
        <taxon>Nephilidae</taxon>
        <taxon>Trichonephila</taxon>
        <taxon>Trichonephila inaurata</taxon>
    </lineage>
</organism>
<name>A0A8X6XJ43_9ARAC</name>
<comment type="caution">
    <text evidence="1">The sequence shown here is derived from an EMBL/GenBank/DDBJ whole genome shotgun (WGS) entry which is preliminary data.</text>
</comment>
<dbReference type="Proteomes" id="UP000886998">
    <property type="component" value="Unassembled WGS sequence"/>
</dbReference>
<evidence type="ECO:0000313" key="1">
    <source>
        <dbReference type="EMBL" id="GFY54833.1"/>
    </source>
</evidence>
<evidence type="ECO:0000313" key="2">
    <source>
        <dbReference type="Proteomes" id="UP000886998"/>
    </source>
</evidence>
<keyword evidence="2" id="KW-1185">Reference proteome</keyword>
<dbReference type="AlphaFoldDB" id="A0A8X6XJ43"/>
<gene>
    <name evidence="1" type="ORF">TNIN_121071</name>
</gene>
<protein>
    <submittedName>
        <fullName evidence="1">Uncharacterized protein</fullName>
    </submittedName>
</protein>
<proteinExistence type="predicted"/>
<dbReference type="EMBL" id="BMAV01010031">
    <property type="protein sequence ID" value="GFY54833.1"/>
    <property type="molecule type" value="Genomic_DNA"/>
</dbReference>
<sequence>MTKTQPKNHSSPALTFAQWMCEKSKNRYRYLRNLEEERAEYQKKSYIQNIRNQIEIFSFGKKRLSWKNAKPSSGRRRRE</sequence>
<reference evidence="1" key="1">
    <citation type="submission" date="2020-08" db="EMBL/GenBank/DDBJ databases">
        <title>Multicomponent nature underlies the extraordinary mechanical properties of spider dragline silk.</title>
        <authorList>
            <person name="Kono N."/>
            <person name="Nakamura H."/>
            <person name="Mori M."/>
            <person name="Yoshida Y."/>
            <person name="Ohtoshi R."/>
            <person name="Malay A.D."/>
            <person name="Moran D.A.P."/>
            <person name="Tomita M."/>
            <person name="Numata K."/>
            <person name="Arakawa K."/>
        </authorList>
    </citation>
    <scope>NUCLEOTIDE SEQUENCE</scope>
</reference>